<organism evidence="2 3">
    <name type="scientific">Actinoplanes italicus</name>
    <dbReference type="NCBI Taxonomy" id="113567"/>
    <lineage>
        <taxon>Bacteria</taxon>
        <taxon>Bacillati</taxon>
        <taxon>Actinomycetota</taxon>
        <taxon>Actinomycetes</taxon>
        <taxon>Micromonosporales</taxon>
        <taxon>Micromonosporaceae</taxon>
        <taxon>Actinoplanes</taxon>
    </lineage>
</organism>
<gene>
    <name evidence="2" type="ORF">CLV67_14029</name>
</gene>
<name>A0A2T0JLE3_9ACTN</name>
<comment type="caution">
    <text evidence="2">The sequence shown here is derived from an EMBL/GenBank/DDBJ whole genome shotgun (WGS) entry which is preliminary data.</text>
</comment>
<dbReference type="InterPro" id="IPR000182">
    <property type="entry name" value="GNAT_dom"/>
</dbReference>
<dbReference type="AlphaFoldDB" id="A0A2T0JLE3"/>
<proteinExistence type="predicted"/>
<dbReference type="GO" id="GO:0005840">
    <property type="term" value="C:ribosome"/>
    <property type="evidence" value="ECO:0007669"/>
    <property type="project" value="UniProtKB-KW"/>
</dbReference>
<keyword evidence="3" id="KW-1185">Reference proteome</keyword>
<dbReference type="Gene3D" id="3.40.630.30">
    <property type="match status" value="1"/>
</dbReference>
<feature type="domain" description="N-acetyltransferase" evidence="1">
    <location>
        <begin position="56"/>
        <end position="144"/>
    </location>
</feature>
<evidence type="ECO:0000313" key="3">
    <source>
        <dbReference type="Proteomes" id="UP000239415"/>
    </source>
</evidence>
<dbReference type="Pfam" id="PF00583">
    <property type="entry name" value="Acetyltransf_1"/>
    <property type="match status" value="1"/>
</dbReference>
<reference evidence="2 3" key="1">
    <citation type="submission" date="2018-03" db="EMBL/GenBank/DDBJ databases">
        <title>Genomic Encyclopedia of Archaeal and Bacterial Type Strains, Phase II (KMG-II): from individual species to whole genera.</title>
        <authorList>
            <person name="Goeker M."/>
        </authorList>
    </citation>
    <scope>NUCLEOTIDE SEQUENCE [LARGE SCALE GENOMIC DNA]</scope>
    <source>
        <strain evidence="2 3">DSM 43146</strain>
    </source>
</reference>
<dbReference type="InterPro" id="IPR016181">
    <property type="entry name" value="Acyl_CoA_acyltransferase"/>
</dbReference>
<sequence>MTGVRRADVGDAAALVALRVTMLEAMGAPVGDVAAPWRAAALDWFTRSLSEPQTFAAFVYEVPEAGIVSGAAGMCDRHAPSPRNVEGLRGHVFNVSTEAHARGRGYARSCLTALLRWFAEETTVSVVDLHATSGGDHLYRSLGFTAPRHPALQLRRDQMQEKP</sequence>
<dbReference type="Proteomes" id="UP000239415">
    <property type="component" value="Unassembled WGS sequence"/>
</dbReference>
<evidence type="ECO:0000259" key="1">
    <source>
        <dbReference type="Pfam" id="PF00583"/>
    </source>
</evidence>
<dbReference type="GO" id="GO:0016747">
    <property type="term" value="F:acyltransferase activity, transferring groups other than amino-acyl groups"/>
    <property type="evidence" value="ECO:0007669"/>
    <property type="project" value="InterPro"/>
</dbReference>
<keyword evidence="2" id="KW-0687">Ribonucleoprotein</keyword>
<protein>
    <submittedName>
        <fullName evidence="2">Ribosomal protein S18 acetylase RimI-like enzyme</fullName>
    </submittedName>
</protein>
<evidence type="ECO:0000313" key="2">
    <source>
        <dbReference type="EMBL" id="PRX08430.1"/>
    </source>
</evidence>
<accession>A0A2T0JLE3</accession>
<dbReference type="RefSeq" id="WP_106330811.1">
    <property type="nucleotide sequence ID" value="NZ_BOMO01000181.1"/>
</dbReference>
<dbReference type="EMBL" id="PVMZ01000040">
    <property type="protein sequence ID" value="PRX08430.1"/>
    <property type="molecule type" value="Genomic_DNA"/>
</dbReference>
<keyword evidence="2" id="KW-0689">Ribosomal protein</keyword>
<dbReference type="SUPFAM" id="SSF55729">
    <property type="entry name" value="Acyl-CoA N-acyltransferases (Nat)"/>
    <property type="match status" value="1"/>
</dbReference>
<dbReference type="OrthoDB" id="5243104at2"/>